<dbReference type="Gene3D" id="3.10.100.10">
    <property type="entry name" value="Mannose-Binding Protein A, subunit A"/>
    <property type="match status" value="1"/>
</dbReference>
<dbReference type="KEGG" id="tad:TRIADDRAFT_62274"/>
<dbReference type="OMA" id="EEAWICL"/>
<dbReference type="eggNOG" id="KOG4297">
    <property type="taxonomic scope" value="Eukaryota"/>
</dbReference>
<dbReference type="InterPro" id="IPR016186">
    <property type="entry name" value="C-type_lectin-like/link_sf"/>
</dbReference>
<feature type="transmembrane region" description="Helical" evidence="2">
    <location>
        <begin position="24"/>
        <end position="46"/>
    </location>
</feature>
<dbReference type="GO" id="GO:0038187">
    <property type="term" value="F:pattern recognition receptor activity"/>
    <property type="evidence" value="ECO:0000318"/>
    <property type="project" value="GO_Central"/>
</dbReference>
<evidence type="ECO:0000313" key="5">
    <source>
        <dbReference type="Proteomes" id="UP000009022"/>
    </source>
</evidence>
<dbReference type="InterPro" id="IPR016187">
    <property type="entry name" value="CTDL_fold"/>
</dbReference>
<dbReference type="CDD" id="cd00037">
    <property type="entry name" value="CLECT"/>
    <property type="match status" value="1"/>
</dbReference>
<dbReference type="GeneID" id="6759429"/>
<keyword evidence="2" id="KW-1133">Transmembrane helix</keyword>
<dbReference type="Pfam" id="PF00059">
    <property type="entry name" value="Lectin_C"/>
    <property type="match status" value="1"/>
</dbReference>
<evidence type="ECO:0000313" key="4">
    <source>
        <dbReference type="EMBL" id="EDV19292.1"/>
    </source>
</evidence>
<proteinExistence type="predicted"/>
<reference evidence="4 5" key="1">
    <citation type="journal article" date="2008" name="Nature">
        <title>The Trichoplax genome and the nature of placozoans.</title>
        <authorList>
            <person name="Srivastava M."/>
            <person name="Begovic E."/>
            <person name="Chapman J."/>
            <person name="Putnam N.H."/>
            <person name="Hellsten U."/>
            <person name="Kawashima T."/>
            <person name="Kuo A."/>
            <person name="Mitros T."/>
            <person name="Salamov A."/>
            <person name="Carpenter M.L."/>
            <person name="Signorovitch A.Y."/>
            <person name="Moreno M.A."/>
            <person name="Kamm K."/>
            <person name="Grimwood J."/>
            <person name="Schmutz J."/>
            <person name="Shapiro H."/>
            <person name="Grigoriev I.V."/>
            <person name="Buss L.W."/>
            <person name="Schierwater B."/>
            <person name="Dellaporta S.L."/>
            <person name="Rokhsar D.S."/>
        </authorList>
    </citation>
    <scope>NUCLEOTIDE SEQUENCE [LARGE SCALE GENOMIC DNA]</scope>
    <source>
        <strain evidence="4 5">Grell-BS-1999</strain>
    </source>
</reference>
<dbReference type="RefSeq" id="XP_002118216.1">
    <property type="nucleotide sequence ID" value="XM_002118180.1"/>
</dbReference>
<organism evidence="4 5">
    <name type="scientific">Trichoplax adhaerens</name>
    <name type="common">Trichoplax reptans</name>
    <dbReference type="NCBI Taxonomy" id="10228"/>
    <lineage>
        <taxon>Eukaryota</taxon>
        <taxon>Metazoa</taxon>
        <taxon>Placozoa</taxon>
        <taxon>Uniplacotomia</taxon>
        <taxon>Trichoplacea</taxon>
        <taxon>Trichoplacidae</taxon>
        <taxon>Trichoplax</taxon>
    </lineage>
</organism>
<dbReference type="AlphaFoldDB" id="B3SDB6"/>
<dbReference type="GO" id="GO:0009897">
    <property type="term" value="C:external side of plasma membrane"/>
    <property type="evidence" value="ECO:0000318"/>
    <property type="project" value="GO_Central"/>
</dbReference>
<name>B3SDB6_TRIAD</name>
<protein>
    <recommendedName>
        <fullName evidence="3">C-type lectin domain-containing protein</fullName>
    </recommendedName>
</protein>
<dbReference type="EMBL" id="DS985277">
    <property type="protein sequence ID" value="EDV19292.1"/>
    <property type="molecule type" value="Genomic_DNA"/>
</dbReference>
<dbReference type="PhylomeDB" id="B3SDB6"/>
<keyword evidence="2" id="KW-0472">Membrane</keyword>
<evidence type="ECO:0000256" key="1">
    <source>
        <dbReference type="ARBA" id="ARBA00023157"/>
    </source>
</evidence>
<keyword evidence="1" id="KW-1015">Disulfide bond</keyword>
<keyword evidence="2" id="KW-0812">Transmembrane</keyword>
<dbReference type="Proteomes" id="UP000009022">
    <property type="component" value="Unassembled WGS sequence"/>
</dbReference>
<sequence>MAPIHKIIKLSMVIWVYMFSGFEIYAQINVLLCNFNSPVLALIYFYRMVSILKYVVASDVVNGTCDPDWLQFRDKCISFSSSMKYGNALKYCQGINSSLVEIDSAEKEAFIGNSISDPSTTYWLGLVDLVGNDDFNDHIWVQSNRSVIATGYQNWGPYDPDNKFHRCVISSNLPPYVWLDRNCEDTYNTICEKNSMKDIMASSTVGYPMSSTAGFQKFHRQFPWFY</sequence>
<dbReference type="InterPro" id="IPR050111">
    <property type="entry name" value="C-type_lectin/snaclec_domain"/>
</dbReference>
<feature type="domain" description="C-type lectin" evidence="3">
    <location>
        <begin position="72"/>
        <end position="192"/>
    </location>
</feature>
<dbReference type="GO" id="GO:0006955">
    <property type="term" value="P:immune response"/>
    <property type="evidence" value="ECO:0000318"/>
    <property type="project" value="GO_Central"/>
</dbReference>
<accession>B3SDB6</accession>
<keyword evidence="5" id="KW-1185">Reference proteome</keyword>
<dbReference type="SMART" id="SM00034">
    <property type="entry name" value="CLECT"/>
    <property type="match status" value="1"/>
</dbReference>
<dbReference type="InterPro" id="IPR001304">
    <property type="entry name" value="C-type_lectin-like"/>
</dbReference>
<dbReference type="FunCoup" id="B3SDB6">
    <property type="interactions" value="150"/>
</dbReference>
<dbReference type="OrthoDB" id="10047605at2759"/>
<dbReference type="PANTHER" id="PTHR22803">
    <property type="entry name" value="MANNOSE, PHOSPHOLIPASE, LECTIN RECEPTOR RELATED"/>
    <property type="match status" value="1"/>
</dbReference>
<dbReference type="SUPFAM" id="SSF56436">
    <property type="entry name" value="C-type lectin-like"/>
    <property type="match status" value="1"/>
</dbReference>
<dbReference type="GO" id="GO:0030246">
    <property type="term" value="F:carbohydrate binding"/>
    <property type="evidence" value="ECO:0000318"/>
    <property type="project" value="GO_Central"/>
</dbReference>
<evidence type="ECO:0000259" key="3">
    <source>
        <dbReference type="PROSITE" id="PS50041"/>
    </source>
</evidence>
<dbReference type="HOGENOM" id="CLU_106894_0_0_1"/>
<dbReference type="PROSITE" id="PS50041">
    <property type="entry name" value="C_TYPE_LECTIN_2"/>
    <property type="match status" value="1"/>
</dbReference>
<dbReference type="CTD" id="6759429"/>
<dbReference type="PROSITE" id="PS00615">
    <property type="entry name" value="C_TYPE_LECTIN_1"/>
    <property type="match status" value="1"/>
</dbReference>
<gene>
    <name evidence="4" type="ORF">TRIADDRAFT_62274</name>
</gene>
<dbReference type="InterPro" id="IPR018378">
    <property type="entry name" value="C-type_lectin_CS"/>
</dbReference>
<dbReference type="InParanoid" id="B3SDB6"/>
<evidence type="ECO:0000256" key="2">
    <source>
        <dbReference type="SAM" id="Phobius"/>
    </source>
</evidence>